<dbReference type="InterPro" id="IPR013762">
    <property type="entry name" value="Integrase-like_cat_sf"/>
</dbReference>
<keyword evidence="6" id="KW-1185">Reference proteome</keyword>
<dbReference type="InterPro" id="IPR002104">
    <property type="entry name" value="Integrase_catalytic"/>
</dbReference>
<dbReference type="InterPro" id="IPR011010">
    <property type="entry name" value="DNA_brk_join_enz"/>
</dbReference>
<comment type="caution">
    <text evidence="5">The sequence shown here is derived from an EMBL/GenBank/DDBJ whole genome shotgun (WGS) entry which is preliminary data.</text>
</comment>
<name>A0ABT1RPQ1_9FIRM</name>
<gene>
    <name evidence="5" type="ORF">NE619_10600</name>
</gene>
<comment type="similarity">
    <text evidence="1">Belongs to the 'phage' integrase family.</text>
</comment>
<accession>A0ABT1RPQ1</accession>
<evidence type="ECO:0000256" key="1">
    <source>
        <dbReference type="ARBA" id="ARBA00008857"/>
    </source>
</evidence>
<evidence type="ECO:0000256" key="2">
    <source>
        <dbReference type="ARBA" id="ARBA00023125"/>
    </source>
</evidence>
<sequence>MAGKTNCTINGKDYFRIRRKVGKKLNKHGEWVDDIKSFYGTSKKAAEKQYEIWKEEQKNKSKKKDGRAPFGDFAKFFAEQVFAVDTSYSEGTVKLYTSAYKNHIAKDFKLCGMILADMTAEDIQLFYNRLTCTQSAMKSVNKFMVLLFKYLSRAGYCQNLMAGIVIPTKEAKKIQDGTRKTVPATELASLKEEVEIWEDWELETIMEHIEGYRLRFFIILCVATGLRISEEFAIKYSDFRDGQLYIDRQYKYGKLIPPKHDSYRSIPIHPMVARELELHREWHEREMERNKYKTDFVFTTKTGSLLEYQNARRSLQRFYNRITDEKGKQLITPKKFHAYRATFGTNLCRQGVRIEVVSKLMGHKSVEVTQKYYININTEDRQGAVETLPDYTKNLATF</sequence>
<feature type="domain" description="Tyr recombinase" evidence="4">
    <location>
        <begin position="191"/>
        <end position="387"/>
    </location>
</feature>
<dbReference type="RefSeq" id="WP_256132368.1">
    <property type="nucleotide sequence ID" value="NZ_JANFXK010000011.1"/>
</dbReference>
<dbReference type="CDD" id="cd00397">
    <property type="entry name" value="DNA_BRE_C"/>
    <property type="match status" value="1"/>
</dbReference>
<dbReference type="PANTHER" id="PTHR30349">
    <property type="entry name" value="PHAGE INTEGRASE-RELATED"/>
    <property type="match status" value="1"/>
</dbReference>
<dbReference type="SUPFAM" id="SSF56349">
    <property type="entry name" value="DNA breaking-rejoining enzymes"/>
    <property type="match status" value="1"/>
</dbReference>
<evidence type="ECO:0000259" key="4">
    <source>
        <dbReference type="PROSITE" id="PS51898"/>
    </source>
</evidence>
<keyword evidence="3" id="KW-0233">DNA recombination</keyword>
<proteinExistence type="inferred from homology"/>
<organism evidence="5 6">
    <name type="scientific">Anaerovorax odorimutans</name>
    <dbReference type="NCBI Taxonomy" id="109327"/>
    <lineage>
        <taxon>Bacteria</taxon>
        <taxon>Bacillati</taxon>
        <taxon>Bacillota</taxon>
        <taxon>Clostridia</taxon>
        <taxon>Peptostreptococcales</taxon>
        <taxon>Anaerovoracaceae</taxon>
        <taxon>Anaerovorax</taxon>
    </lineage>
</organism>
<dbReference type="InterPro" id="IPR050090">
    <property type="entry name" value="Tyrosine_recombinase_XerCD"/>
</dbReference>
<dbReference type="Pfam" id="PF00589">
    <property type="entry name" value="Phage_integrase"/>
    <property type="match status" value="1"/>
</dbReference>
<dbReference type="EMBL" id="JANFXK010000011">
    <property type="protein sequence ID" value="MCQ4637175.1"/>
    <property type="molecule type" value="Genomic_DNA"/>
</dbReference>
<protein>
    <submittedName>
        <fullName evidence="5">Site-specific integrase</fullName>
    </submittedName>
</protein>
<evidence type="ECO:0000313" key="6">
    <source>
        <dbReference type="Proteomes" id="UP001524502"/>
    </source>
</evidence>
<dbReference type="PANTHER" id="PTHR30349:SF41">
    <property type="entry name" value="INTEGRASE_RECOMBINASE PROTEIN MJ0367-RELATED"/>
    <property type="match status" value="1"/>
</dbReference>
<reference evidence="5 6" key="1">
    <citation type="submission" date="2022-06" db="EMBL/GenBank/DDBJ databases">
        <title>Isolation of gut microbiota from human fecal samples.</title>
        <authorList>
            <person name="Pamer E.G."/>
            <person name="Barat B."/>
            <person name="Waligurski E."/>
            <person name="Medina S."/>
            <person name="Paddock L."/>
            <person name="Mostad J."/>
        </authorList>
    </citation>
    <scope>NUCLEOTIDE SEQUENCE [LARGE SCALE GENOMIC DNA]</scope>
    <source>
        <strain evidence="5 6">SL.3.17</strain>
    </source>
</reference>
<evidence type="ECO:0000256" key="3">
    <source>
        <dbReference type="ARBA" id="ARBA00023172"/>
    </source>
</evidence>
<dbReference type="PROSITE" id="PS51898">
    <property type="entry name" value="TYR_RECOMBINASE"/>
    <property type="match status" value="1"/>
</dbReference>
<dbReference type="Proteomes" id="UP001524502">
    <property type="component" value="Unassembled WGS sequence"/>
</dbReference>
<dbReference type="Gene3D" id="1.10.443.10">
    <property type="entry name" value="Intergrase catalytic core"/>
    <property type="match status" value="1"/>
</dbReference>
<keyword evidence="2" id="KW-0238">DNA-binding</keyword>
<evidence type="ECO:0000313" key="5">
    <source>
        <dbReference type="EMBL" id="MCQ4637175.1"/>
    </source>
</evidence>
<dbReference type="InterPro" id="IPR010998">
    <property type="entry name" value="Integrase_recombinase_N"/>
</dbReference>
<dbReference type="Gene3D" id="1.10.150.130">
    <property type="match status" value="1"/>
</dbReference>